<dbReference type="InterPro" id="IPR035093">
    <property type="entry name" value="RelE/ParE_toxin_dom_sf"/>
</dbReference>
<protein>
    <recommendedName>
        <fullName evidence="3">Toxin</fullName>
    </recommendedName>
</protein>
<proteinExistence type="predicted"/>
<evidence type="ECO:0008006" key="3">
    <source>
        <dbReference type="Google" id="ProtNLM"/>
    </source>
</evidence>
<dbReference type="EMBL" id="CP000482">
    <property type="protein sequence ID" value="ABK97990.1"/>
    <property type="molecule type" value="Genomic_DNA"/>
</dbReference>
<evidence type="ECO:0000313" key="2">
    <source>
        <dbReference type="Proteomes" id="UP000006732"/>
    </source>
</evidence>
<dbReference type="SUPFAM" id="SSF143011">
    <property type="entry name" value="RelE-like"/>
    <property type="match status" value="1"/>
</dbReference>
<dbReference type="AlphaFoldDB" id="A1AKX0"/>
<reference evidence="1 2" key="1">
    <citation type="submission" date="2006-10" db="EMBL/GenBank/DDBJ databases">
        <title>Complete sequence of chromosome of Pelobacter propionicus DSM 2379.</title>
        <authorList>
            <consortium name="US DOE Joint Genome Institute"/>
            <person name="Copeland A."/>
            <person name="Lucas S."/>
            <person name="Lapidus A."/>
            <person name="Barry K."/>
            <person name="Detter J.C."/>
            <person name="Glavina del Rio T."/>
            <person name="Hammon N."/>
            <person name="Israni S."/>
            <person name="Dalin E."/>
            <person name="Tice H."/>
            <person name="Pitluck S."/>
            <person name="Saunders E."/>
            <person name="Brettin T."/>
            <person name="Bruce D."/>
            <person name="Han C."/>
            <person name="Tapia R."/>
            <person name="Schmutz J."/>
            <person name="Larimer F."/>
            <person name="Land M."/>
            <person name="Hauser L."/>
            <person name="Kyrpides N."/>
            <person name="Kim E."/>
            <person name="Lovley D."/>
            <person name="Richardson P."/>
        </authorList>
    </citation>
    <scope>NUCLEOTIDE SEQUENCE [LARGE SCALE GENOMIC DNA]</scope>
    <source>
        <strain evidence="2">DSM 2379 / NBRC 103807 / OttBd1</strain>
    </source>
</reference>
<name>A1AKX0_PELPD</name>
<accession>A1AKX0</accession>
<organism evidence="1 2">
    <name type="scientific">Pelobacter propionicus (strain DSM 2379 / NBRC 103807 / OttBd1)</name>
    <dbReference type="NCBI Taxonomy" id="338966"/>
    <lineage>
        <taxon>Bacteria</taxon>
        <taxon>Pseudomonadati</taxon>
        <taxon>Thermodesulfobacteriota</taxon>
        <taxon>Desulfuromonadia</taxon>
        <taxon>Desulfuromonadales</taxon>
        <taxon>Desulfuromonadaceae</taxon>
        <taxon>Pelobacter</taxon>
    </lineage>
</organism>
<dbReference type="eggNOG" id="ENOG5032X0T">
    <property type="taxonomic scope" value="Bacteria"/>
</dbReference>
<keyword evidence="2" id="KW-1185">Reference proteome</keyword>
<dbReference type="STRING" id="338966.Ppro_0356"/>
<evidence type="ECO:0000313" key="1">
    <source>
        <dbReference type="EMBL" id="ABK97990.1"/>
    </source>
</evidence>
<dbReference type="RefSeq" id="WP_011734304.1">
    <property type="nucleotide sequence ID" value="NC_008609.1"/>
</dbReference>
<dbReference type="HOGENOM" id="CLU_2154757_0_0_7"/>
<dbReference type="OrthoDB" id="5396359at2"/>
<sequence length="112" mass="13059">MPLFTYFPTPAFSAKLARIEKQDPPGHARILGVIERLLENPADADGWMHGGHHGRLKKYVGRRDYRLIYHWCQRCRKEGRKLEQQCGFCNQIQDNSVVFFDVYHKNGASRIT</sequence>
<gene>
    <name evidence="1" type="ordered locus">Ppro_0356</name>
</gene>
<dbReference type="KEGG" id="ppd:Ppro_0356"/>
<dbReference type="Proteomes" id="UP000006732">
    <property type="component" value="Chromosome"/>
</dbReference>